<dbReference type="PANTHER" id="PTHR12313">
    <property type="entry name" value="E3 UBIQUITIN-PROTEIN LIGASE RNF5-RELATED"/>
    <property type="match status" value="1"/>
</dbReference>
<gene>
    <name evidence="14" type="ORF">PCOR1329_LOCUS52045</name>
</gene>
<evidence type="ECO:0000256" key="1">
    <source>
        <dbReference type="ARBA" id="ARBA00000900"/>
    </source>
</evidence>
<evidence type="ECO:0000256" key="4">
    <source>
        <dbReference type="ARBA" id="ARBA00012483"/>
    </source>
</evidence>
<feature type="compositionally biased region" description="Low complexity" evidence="12">
    <location>
        <begin position="123"/>
        <end position="142"/>
    </location>
</feature>
<dbReference type="PROSITE" id="PS50089">
    <property type="entry name" value="ZF_RING_2"/>
    <property type="match status" value="1"/>
</dbReference>
<dbReference type="InterPro" id="IPR027370">
    <property type="entry name" value="Znf-RING_euk"/>
</dbReference>
<evidence type="ECO:0000256" key="5">
    <source>
        <dbReference type="ARBA" id="ARBA00022679"/>
    </source>
</evidence>
<feature type="domain" description="RING-type" evidence="13">
    <location>
        <begin position="5"/>
        <end position="96"/>
    </location>
</feature>
<comment type="subcellular location">
    <subcellularLocation>
        <location evidence="2">Endomembrane system</location>
    </subcellularLocation>
</comment>
<evidence type="ECO:0000259" key="13">
    <source>
        <dbReference type="PROSITE" id="PS50089"/>
    </source>
</evidence>
<evidence type="ECO:0000256" key="2">
    <source>
        <dbReference type="ARBA" id="ARBA00004308"/>
    </source>
</evidence>
<dbReference type="InterPro" id="IPR017907">
    <property type="entry name" value="Znf_RING_CS"/>
</dbReference>
<feature type="region of interest" description="Disordered" evidence="12">
    <location>
        <begin position="51"/>
        <end position="85"/>
    </location>
</feature>
<keyword evidence="9" id="KW-0862">Zinc</keyword>
<keyword evidence="6" id="KW-0479">Metal-binding</keyword>
<dbReference type="EC" id="2.3.2.27" evidence="4"/>
<dbReference type="PROSITE" id="PS00518">
    <property type="entry name" value="ZF_RING_1"/>
    <property type="match status" value="1"/>
</dbReference>
<dbReference type="Pfam" id="PF13445">
    <property type="entry name" value="zf-RING_UBOX"/>
    <property type="match status" value="1"/>
</dbReference>
<dbReference type="InterPro" id="IPR001841">
    <property type="entry name" value="Znf_RING"/>
</dbReference>
<comment type="pathway">
    <text evidence="3">Protein modification; protein ubiquitination.</text>
</comment>
<name>A0ABN9UVQ0_9DINO</name>
<evidence type="ECO:0000313" key="15">
    <source>
        <dbReference type="Proteomes" id="UP001189429"/>
    </source>
</evidence>
<evidence type="ECO:0000313" key="14">
    <source>
        <dbReference type="EMBL" id="CAK0864084.1"/>
    </source>
</evidence>
<keyword evidence="15" id="KW-1185">Reference proteome</keyword>
<evidence type="ECO:0000256" key="8">
    <source>
        <dbReference type="ARBA" id="ARBA00022786"/>
    </source>
</evidence>
<keyword evidence="8" id="KW-0833">Ubl conjugation pathway</keyword>
<comment type="caution">
    <text evidence="14">The sequence shown here is derived from an EMBL/GenBank/DDBJ whole genome shotgun (WGS) entry which is preliminary data.</text>
</comment>
<accession>A0ABN9UVQ0</accession>
<protein>
    <recommendedName>
        <fullName evidence="4">RING-type E3 ubiquitin transferase</fullName>
        <ecNumber evidence="4">2.3.2.27</ecNumber>
    </recommendedName>
</protein>
<reference evidence="14" key="1">
    <citation type="submission" date="2023-10" db="EMBL/GenBank/DDBJ databases">
        <authorList>
            <person name="Chen Y."/>
            <person name="Shah S."/>
            <person name="Dougan E. K."/>
            <person name="Thang M."/>
            <person name="Chan C."/>
        </authorList>
    </citation>
    <scope>NUCLEOTIDE SEQUENCE [LARGE SCALE GENOMIC DNA]</scope>
</reference>
<keyword evidence="10" id="KW-0472">Membrane</keyword>
<sequence length="230" mass="24011">MPHECNICLAQAREPVVARCGHLFCWACLHRWLDAPAEGAGAAAEGLAAAEGAAAPEETTPLRFRGAPGARGQDGRARRGASPEREDRRRWCPVCKVAVSRQTVVPTPPSAPSTPAGTPPPLARAATRPPRTARSAPARRAAWSSPVVPARPAGERPTPEAAAAAAMLAFAAGAVQESRTFGASDGYFPVLFGLNCQGSVLSEDLPPESRTLARLLIGLALVISLVVFML</sequence>
<evidence type="ECO:0000256" key="11">
    <source>
        <dbReference type="PROSITE-ProRule" id="PRU00175"/>
    </source>
</evidence>
<keyword evidence="7 11" id="KW-0863">Zinc-finger</keyword>
<evidence type="ECO:0000256" key="9">
    <source>
        <dbReference type="ARBA" id="ARBA00022833"/>
    </source>
</evidence>
<dbReference type="SMART" id="SM00184">
    <property type="entry name" value="RING"/>
    <property type="match status" value="1"/>
</dbReference>
<feature type="region of interest" description="Disordered" evidence="12">
    <location>
        <begin position="103"/>
        <end position="156"/>
    </location>
</feature>
<organism evidence="14 15">
    <name type="scientific">Prorocentrum cordatum</name>
    <dbReference type="NCBI Taxonomy" id="2364126"/>
    <lineage>
        <taxon>Eukaryota</taxon>
        <taxon>Sar</taxon>
        <taxon>Alveolata</taxon>
        <taxon>Dinophyceae</taxon>
        <taxon>Prorocentrales</taxon>
        <taxon>Prorocentraceae</taxon>
        <taxon>Prorocentrum</taxon>
    </lineage>
</organism>
<evidence type="ECO:0000256" key="12">
    <source>
        <dbReference type="SAM" id="MobiDB-lite"/>
    </source>
</evidence>
<comment type="catalytic activity">
    <reaction evidence="1">
        <text>S-ubiquitinyl-[E2 ubiquitin-conjugating enzyme]-L-cysteine + [acceptor protein]-L-lysine = [E2 ubiquitin-conjugating enzyme]-L-cysteine + N(6)-ubiquitinyl-[acceptor protein]-L-lysine.</text>
        <dbReference type="EC" id="2.3.2.27"/>
    </reaction>
</comment>
<keyword evidence="5" id="KW-0808">Transferase</keyword>
<evidence type="ECO:0000256" key="7">
    <source>
        <dbReference type="ARBA" id="ARBA00022771"/>
    </source>
</evidence>
<dbReference type="Gene3D" id="3.30.40.10">
    <property type="entry name" value="Zinc/RING finger domain, C3HC4 (zinc finger)"/>
    <property type="match status" value="1"/>
</dbReference>
<evidence type="ECO:0000256" key="10">
    <source>
        <dbReference type="ARBA" id="ARBA00023136"/>
    </source>
</evidence>
<dbReference type="InterPro" id="IPR013083">
    <property type="entry name" value="Znf_RING/FYVE/PHD"/>
</dbReference>
<dbReference type="EMBL" id="CAUYUJ010016327">
    <property type="protein sequence ID" value="CAK0864084.1"/>
    <property type="molecule type" value="Genomic_DNA"/>
</dbReference>
<dbReference type="Proteomes" id="UP001189429">
    <property type="component" value="Unassembled WGS sequence"/>
</dbReference>
<evidence type="ECO:0000256" key="3">
    <source>
        <dbReference type="ARBA" id="ARBA00004906"/>
    </source>
</evidence>
<dbReference type="SUPFAM" id="SSF57850">
    <property type="entry name" value="RING/U-box"/>
    <property type="match status" value="1"/>
</dbReference>
<feature type="compositionally biased region" description="Pro residues" evidence="12">
    <location>
        <begin position="106"/>
        <end position="122"/>
    </location>
</feature>
<dbReference type="InterPro" id="IPR045103">
    <property type="entry name" value="RNF5/RNF185-like"/>
</dbReference>
<proteinExistence type="predicted"/>
<evidence type="ECO:0000256" key="6">
    <source>
        <dbReference type="ARBA" id="ARBA00022723"/>
    </source>
</evidence>
<feature type="compositionally biased region" description="Basic and acidic residues" evidence="12">
    <location>
        <begin position="73"/>
        <end position="85"/>
    </location>
</feature>